<evidence type="ECO:0000256" key="2">
    <source>
        <dbReference type="ARBA" id="ARBA00022840"/>
    </source>
</evidence>
<keyword evidence="1" id="KW-0547">Nucleotide-binding</keyword>
<dbReference type="Gene3D" id="3.40.50.300">
    <property type="entry name" value="P-loop containing nucleotide triphosphate hydrolases"/>
    <property type="match status" value="1"/>
</dbReference>
<dbReference type="Proteomes" id="UP001612915">
    <property type="component" value="Unassembled WGS sequence"/>
</dbReference>
<name>A0ABW8ATQ6_9ACTN</name>
<gene>
    <name evidence="4" type="ORF">ACIB24_20605</name>
</gene>
<dbReference type="RefSeq" id="WP_398284061.1">
    <property type="nucleotide sequence ID" value="NZ_JBITLV010000007.1"/>
</dbReference>
<dbReference type="PANTHER" id="PTHR43384:SF13">
    <property type="entry name" value="SLR0110 PROTEIN"/>
    <property type="match status" value="1"/>
</dbReference>
<protein>
    <submittedName>
        <fullName evidence="4">CpaE family protein</fullName>
    </submittedName>
</protein>
<dbReference type="InterPro" id="IPR027417">
    <property type="entry name" value="P-loop_NTPase"/>
</dbReference>
<evidence type="ECO:0000313" key="5">
    <source>
        <dbReference type="Proteomes" id="UP001612915"/>
    </source>
</evidence>
<organism evidence="4 5">
    <name type="scientific">Spongisporangium articulatum</name>
    <dbReference type="NCBI Taxonomy" id="3362603"/>
    <lineage>
        <taxon>Bacteria</taxon>
        <taxon>Bacillati</taxon>
        <taxon>Actinomycetota</taxon>
        <taxon>Actinomycetes</taxon>
        <taxon>Kineosporiales</taxon>
        <taxon>Kineosporiaceae</taxon>
        <taxon>Spongisporangium</taxon>
    </lineage>
</organism>
<evidence type="ECO:0000256" key="1">
    <source>
        <dbReference type="ARBA" id="ARBA00022741"/>
    </source>
</evidence>
<proteinExistence type="predicted"/>
<keyword evidence="2" id="KW-0067">ATP-binding</keyword>
<keyword evidence="5" id="KW-1185">Reference proteome</keyword>
<dbReference type="SUPFAM" id="SSF52540">
    <property type="entry name" value="P-loop containing nucleoside triphosphate hydrolases"/>
    <property type="match status" value="1"/>
</dbReference>
<feature type="region of interest" description="Disordered" evidence="3">
    <location>
        <begin position="128"/>
        <end position="147"/>
    </location>
</feature>
<comment type="caution">
    <text evidence="4">The sequence shown here is derived from an EMBL/GenBank/DDBJ whole genome shotgun (WGS) entry which is preliminary data.</text>
</comment>
<dbReference type="EMBL" id="JBITLV010000007">
    <property type="protein sequence ID" value="MFI7589473.1"/>
    <property type="molecule type" value="Genomic_DNA"/>
</dbReference>
<reference evidence="4 5" key="1">
    <citation type="submission" date="2024-10" db="EMBL/GenBank/DDBJ databases">
        <title>The Natural Products Discovery Center: Release of the First 8490 Sequenced Strains for Exploring Actinobacteria Biosynthetic Diversity.</title>
        <authorList>
            <person name="Kalkreuter E."/>
            <person name="Kautsar S.A."/>
            <person name="Yang D."/>
            <person name="Bader C.D."/>
            <person name="Teijaro C.N."/>
            <person name="Fluegel L."/>
            <person name="Davis C.M."/>
            <person name="Simpson J.R."/>
            <person name="Lauterbach L."/>
            <person name="Steele A.D."/>
            <person name="Gui C."/>
            <person name="Meng S."/>
            <person name="Li G."/>
            <person name="Viehrig K."/>
            <person name="Ye F."/>
            <person name="Su P."/>
            <person name="Kiefer A.F."/>
            <person name="Nichols A."/>
            <person name="Cepeda A.J."/>
            <person name="Yan W."/>
            <person name="Fan B."/>
            <person name="Jiang Y."/>
            <person name="Adhikari A."/>
            <person name="Zheng C.-J."/>
            <person name="Schuster L."/>
            <person name="Cowan T.M."/>
            <person name="Smanski M.J."/>
            <person name="Chevrette M.G."/>
            <person name="De Carvalho L.P.S."/>
            <person name="Shen B."/>
        </authorList>
    </citation>
    <scope>NUCLEOTIDE SEQUENCE [LARGE SCALE GENOMIC DNA]</scope>
    <source>
        <strain evidence="4 5">NPDC049639</strain>
    </source>
</reference>
<evidence type="ECO:0000256" key="3">
    <source>
        <dbReference type="SAM" id="MobiDB-lite"/>
    </source>
</evidence>
<evidence type="ECO:0000313" key="4">
    <source>
        <dbReference type="EMBL" id="MFI7589473.1"/>
    </source>
</evidence>
<sequence length="426" mass="44970">MTGMPLFCDPDLTVADTLRVSTGGVGVVFADLGSLRDHLLEVPDDDTLVLGPGVLDDEAFAVADYMRVHRPSLGVVLVRREVTTPLLQEALRSGVREVVHERDALGLGTAVQRSAHLAAAMRNQPGALNGAAVHPQAGSPLSPPQGVPGRKATVVTVFAAKGGCGKTTLATNLAVALADRGRARVCIVDLDLAFGDVAITMHLVPSNTIADAVPLNGKLDPTAVEALLTHHSSGLSAVVAPTEPSAAEQISPGLISHLLEVLRAEFDYVVIDTPPSFDDQILAALDVSDVIALVVTPDVPALKNLKIAIETLTELGYPADRLRLVLNRADAKVGITHAEVERTARMPCSAQIPSSRDVPASINRGVPIVLDDPRHGVSQAIRQFASSQLPQLASSLDRYTQVNGHTGHDAGTQRRGLMKKRRPRTS</sequence>
<accession>A0ABW8ATQ6</accession>
<dbReference type="InterPro" id="IPR050625">
    <property type="entry name" value="ParA/MinD_ATPase"/>
</dbReference>
<feature type="region of interest" description="Disordered" evidence="3">
    <location>
        <begin position="401"/>
        <end position="426"/>
    </location>
</feature>
<dbReference type="InterPro" id="IPR033756">
    <property type="entry name" value="YlxH/NBP35"/>
</dbReference>
<dbReference type="Pfam" id="PF10609">
    <property type="entry name" value="ParA"/>
    <property type="match status" value="1"/>
</dbReference>
<dbReference type="PANTHER" id="PTHR43384">
    <property type="entry name" value="SEPTUM SITE-DETERMINING PROTEIN MIND HOMOLOG, CHLOROPLASTIC-RELATED"/>
    <property type="match status" value="1"/>
</dbReference>
<feature type="compositionally biased region" description="Basic residues" evidence="3">
    <location>
        <begin position="416"/>
        <end position="426"/>
    </location>
</feature>